<dbReference type="EMBL" id="VXLC01000032">
    <property type="protein sequence ID" value="KAA8880646.1"/>
    <property type="molecule type" value="Genomic_DNA"/>
</dbReference>
<accession>A0A5N0DVI3</accession>
<name>A0A5N0DVI3_9NOCA</name>
<evidence type="ECO:0000313" key="1">
    <source>
        <dbReference type="EMBL" id="KAA8880646.1"/>
    </source>
</evidence>
<dbReference type="OrthoDB" id="9801609at2"/>
<gene>
    <name evidence="1" type="ORF">F3087_40745</name>
</gene>
<evidence type="ECO:0000313" key="2">
    <source>
        <dbReference type="Proteomes" id="UP000323876"/>
    </source>
</evidence>
<keyword evidence="2" id="KW-1185">Reference proteome</keyword>
<comment type="caution">
    <text evidence="1">The sequence shown here is derived from an EMBL/GenBank/DDBJ whole genome shotgun (WGS) entry which is preliminary data.</text>
</comment>
<dbReference type="RefSeq" id="WP_150407523.1">
    <property type="nucleotide sequence ID" value="NZ_VXLC01000032.1"/>
</dbReference>
<dbReference type="Gene3D" id="3.40.50.2000">
    <property type="entry name" value="Glycogen Phosphorylase B"/>
    <property type="match status" value="1"/>
</dbReference>
<dbReference type="GO" id="GO:0016740">
    <property type="term" value="F:transferase activity"/>
    <property type="evidence" value="ECO:0007669"/>
    <property type="project" value="UniProtKB-KW"/>
</dbReference>
<dbReference type="CDD" id="cd03801">
    <property type="entry name" value="GT4_PimA-like"/>
    <property type="match status" value="1"/>
</dbReference>
<sequence length="351" mass="38312">MEAAKWIAGFRSLGATVIRAAGHFNDHESDDVVVAGMWANTAGGFPPKVDAAIVAHLCETNDVLVLDNAVTLWSAPEAAMVWERAAVESSMPTIVRHHDPPWQCLPLRPIPPGVVPVVNPRFLHVVLNQLSYVQYAERWPRLVRSRALQVSANRVDTVGLIKGDRAYTRKRLGVDGDALLVLHPARMIERKNIPAAVRIARSLTVFGRPVHYWLTDPSDAPPGSLSEAALRDAPGAIRGYVDDRADMYAAADVVVLPSTWEGWGLPVIEAAAARKLIIAGPYPVLTEIRATGLIVLDPIDIPTIIEVLRSPERLDSILDNNATVVERHFNLDDLSTILTGFVDEATRLANS</sequence>
<dbReference type="Pfam" id="PF13692">
    <property type="entry name" value="Glyco_trans_1_4"/>
    <property type="match status" value="1"/>
</dbReference>
<dbReference type="Proteomes" id="UP000323876">
    <property type="component" value="Unassembled WGS sequence"/>
</dbReference>
<protein>
    <submittedName>
        <fullName evidence="1">Glycosyltransferase family 4 protein</fullName>
    </submittedName>
</protein>
<dbReference type="SUPFAM" id="SSF53756">
    <property type="entry name" value="UDP-Glycosyltransferase/glycogen phosphorylase"/>
    <property type="match status" value="1"/>
</dbReference>
<reference evidence="1 2" key="1">
    <citation type="submission" date="2019-09" db="EMBL/GenBank/DDBJ databases">
        <authorList>
            <person name="Wang X."/>
        </authorList>
    </citation>
    <scope>NUCLEOTIDE SEQUENCE [LARGE SCALE GENOMIC DNA]</scope>
    <source>
        <strain evidence="1 2">CICC 11023</strain>
    </source>
</reference>
<dbReference type="AlphaFoldDB" id="A0A5N0DVI3"/>
<organism evidence="1 2">
    <name type="scientific">Nocardia colli</name>
    <dbReference type="NCBI Taxonomy" id="2545717"/>
    <lineage>
        <taxon>Bacteria</taxon>
        <taxon>Bacillati</taxon>
        <taxon>Actinomycetota</taxon>
        <taxon>Actinomycetes</taxon>
        <taxon>Mycobacteriales</taxon>
        <taxon>Nocardiaceae</taxon>
        <taxon>Nocardia</taxon>
    </lineage>
</organism>
<proteinExistence type="predicted"/>
<keyword evidence="1" id="KW-0808">Transferase</keyword>